<dbReference type="AlphaFoldDB" id="A0A5C6AEG0"/>
<feature type="region of interest" description="Disordered" evidence="1">
    <location>
        <begin position="49"/>
        <end position="84"/>
    </location>
</feature>
<evidence type="ECO:0000313" key="2">
    <source>
        <dbReference type="EMBL" id="TWT97797.1"/>
    </source>
</evidence>
<feature type="region of interest" description="Disordered" evidence="1">
    <location>
        <begin position="1"/>
        <end position="28"/>
    </location>
</feature>
<keyword evidence="3" id="KW-1185">Reference proteome</keyword>
<accession>A0A5C6AEG0</accession>
<gene>
    <name evidence="2" type="ORF">Pla108_19490</name>
</gene>
<comment type="caution">
    <text evidence="2">The sequence shown here is derived from an EMBL/GenBank/DDBJ whole genome shotgun (WGS) entry which is preliminary data.</text>
</comment>
<sequence length="111" mass="12110">MARQDGGTTKARRPQREKNLWEGSPTPMTAGWPFDLSLRKLFQGLAPLATRRRPSGAVAHDYPSSDRRSAAQPARISGATTSARLSGRRSLYQTNLHASSLTATTCIEAAW</sequence>
<evidence type="ECO:0000256" key="1">
    <source>
        <dbReference type="SAM" id="MobiDB-lite"/>
    </source>
</evidence>
<organism evidence="2 3">
    <name type="scientific">Botrimarina colliarenosi</name>
    <dbReference type="NCBI Taxonomy" id="2528001"/>
    <lineage>
        <taxon>Bacteria</taxon>
        <taxon>Pseudomonadati</taxon>
        <taxon>Planctomycetota</taxon>
        <taxon>Planctomycetia</taxon>
        <taxon>Pirellulales</taxon>
        <taxon>Lacipirellulaceae</taxon>
        <taxon>Botrimarina</taxon>
    </lineage>
</organism>
<evidence type="ECO:0000313" key="3">
    <source>
        <dbReference type="Proteomes" id="UP000317421"/>
    </source>
</evidence>
<name>A0A5C6AEG0_9BACT</name>
<dbReference type="Proteomes" id="UP000317421">
    <property type="component" value="Unassembled WGS sequence"/>
</dbReference>
<proteinExistence type="predicted"/>
<protein>
    <submittedName>
        <fullName evidence="2">Uncharacterized protein</fullName>
    </submittedName>
</protein>
<reference evidence="2 3" key="1">
    <citation type="submission" date="2019-02" db="EMBL/GenBank/DDBJ databases">
        <title>Deep-cultivation of Planctomycetes and their phenomic and genomic characterization uncovers novel biology.</title>
        <authorList>
            <person name="Wiegand S."/>
            <person name="Jogler M."/>
            <person name="Boedeker C."/>
            <person name="Pinto D."/>
            <person name="Vollmers J."/>
            <person name="Rivas-Marin E."/>
            <person name="Kohn T."/>
            <person name="Peeters S.H."/>
            <person name="Heuer A."/>
            <person name="Rast P."/>
            <person name="Oberbeckmann S."/>
            <person name="Bunk B."/>
            <person name="Jeske O."/>
            <person name="Meyerdierks A."/>
            <person name="Storesund J.E."/>
            <person name="Kallscheuer N."/>
            <person name="Luecker S."/>
            <person name="Lage O.M."/>
            <person name="Pohl T."/>
            <person name="Merkel B.J."/>
            <person name="Hornburger P."/>
            <person name="Mueller R.-W."/>
            <person name="Bruemmer F."/>
            <person name="Labrenz M."/>
            <person name="Spormann A.M."/>
            <person name="Op Den Camp H."/>
            <person name="Overmann J."/>
            <person name="Amann R."/>
            <person name="Jetten M.S.M."/>
            <person name="Mascher T."/>
            <person name="Medema M.H."/>
            <person name="Devos D.P."/>
            <person name="Kaster A.-K."/>
            <person name="Ovreas L."/>
            <person name="Rohde M."/>
            <person name="Galperin M.Y."/>
            <person name="Jogler C."/>
        </authorList>
    </citation>
    <scope>NUCLEOTIDE SEQUENCE [LARGE SCALE GENOMIC DNA]</scope>
    <source>
        <strain evidence="2 3">Pla108</strain>
    </source>
</reference>
<dbReference type="EMBL" id="SJPR01000002">
    <property type="protein sequence ID" value="TWT97797.1"/>
    <property type="molecule type" value="Genomic_DNA"/>
</dbReference>